<dbReference type="InterPro" id="IPR013785">
    <property type="entry name" value="Aldolase_TIM"/>
</dbReference>
<dbReference type="InterPro" id="IPR009334">
    <property type="entry name" value="DUF993"/>
</dbReference>
<reference evidence="1 2" key="1">
    <citation type="journal article" date="2016" name="J. Microbiol.">
        <title>Dankookia rubra gen. nov., sp. nov., an alphaproteobacterium isolated from sediment of a shallow stream.</title>
        <authorList>
            <person name="Kim W.H."/>
            <person name="Kim D.H."/>
            <person name="Kang K."/>
            <person name="Ahn T.Y."/>
        </authorList>
    </citation>
    <scope>NUCLEOTIDE SEQUENCE [LARGE SCALE GENOMIC DNA]</scope>
    <source>
        <strain evidence="1 2">JCM30602</strain>
    </source>
</reference>
<dbReference type="EMBL" id="SMSJ01000019">
    <property type="protein sequence ID" value="TDH61616.1"/>
    <property type="molecule type" value="Genomic_DNA"/>
</dbReference>
<organism evidence="1 2">
    <name type="scientific">Dankookia rubra</name>
    <dbReference type="NCBI Taxonomy" id="1442381"/>
    <lineage>
        <taxon>Bacteria</taxon>
        <taxon>Pseudomonadati</taxon>
        <taxon>Pseudomonadota</taxon>
        <taxon>Alphaproteobacteria</taxon>
        <taxon>Acetobacterales</taxon>
        <taxon>Roseomonadaceae</taxon>
        <taxon>Dankookia</taxon>
    </lineage>
</organism>
<accession>A0A4R5QF41</accession>
<evidence type="ECO:0000313" key="1">
    <source>
        <dbReference type="EMBL" id="TDH61616.1"/>
    </source>
</evidence>
<protein>
    <submittedName>
        <fullName evidence="1">Dihydrodipicolinate synthase family protein</fullName>
    </submittedName>
</protein>
<evidence type="ECO:0000313" key="2">
    <source>
        <dbReference type="Proteomes" id="UP000295096"/>
    </source>
</evidence>
<dbReference type="AlphaFoldDB" id="A0A4R5QF41"/>
<dbReference type="SUPFAM" id="SSF51569">
    <property type="entry name" value="Aldolase"/>
    <property type="match status" value="1"/>
</dbReference>
<dbReference type="OrthoDB" id="9805272at2"/>
<gene>
    <name evidence="1" type="ORF">E2C06_15915</name>
</gene>
<dbReference type="Pfam" id="PF06187">
    <property type="entry name" value="DUF993"/>
    <property type="match status" value="1"/>
</dbReference>
<dbReference type="RefSeq" id="WP_133289598.1">
    <property type="nucleotide sequence ID" value="NZ_SMSJ01000019.1"/>
</dbReference>
<dbReference type="Proteomes" id="UP000295096">
    <property type="component" value="Unassembled WGS sequence"/>
</dbReference>
<name>A0A4R5QF41_9PROT</name>
<dbReference type="Gene3D" id="3.20.20.70">
    <property type="entry name" value="Aldolase class I"/>
    <property type="match status" value="1"/>
</dbReference>
<sequence>MPTIILPTADGLKPFTLSAPRAFPKATPPVPRLALAAAHVVADPLAEQDPWLDARVDWDRTIAFRRHLWSLGLGVAEAMDTAQRGMGLDWTAAQELIRRSLDAMQDMPGAVMASGAGTDHLAPDPDVTIDDVIRAYEEQCAAIERMGGRIILMASRALARAARGPADYERVYARILSQVKQPVIIHWLGEMFDPALDGYWGEADHYKAMETALAVIRDSAAKVDGVKISLLDKEKEVAMRRRLPAGVRMYTGDDFNYPELIAGDAEGHSDALLGIFDPIAPAVGGALAALSAKDLAGFHAILAPTVPLSRHIFQAPTRFYKTGVVFMAWLNGHQGHFTMVGGQQSTRSIRHFSELFRLADVAGLLSDPDLAAARMRSLLAVHGVA</sequence>
<keyword evidence="2" id="KW-1185">Reference proteome</keyword>
<proteinExistence type="predicted"/>
<comment type="caution">
    <text evidence="1">The sequence shown here is derived from an EMBL/GenBank/DDBJ whole genome shotgun (WGS) entry which is preliminary data.</text>
</comment>